<dbReference type="EMBL" id="MLAK01000292">
    <property type="protein sequence ID" value="OHT14967.1"/>
    <property type="molecule type" value="Genomic_DNA"/>
</dbReference>
<dbReference type="GeneID" id="94832631"/>
<comment type="subcellular location">
    <subcellularLocation>
        <location evidence="1">Membrane</location>
        <topology evidence="1">Multi-pass membrane protein</topology>
    </subcellularLocation>
</comment>
<feature type="transmembrane region" description="Helical" evidence="5">
    <location>
        <begin position="293"/>
        <end position="316"/>
    </location>
</feature>
<evidence type="ECO:0000256" key="1">
    <source>
        <dbReference type="ARBA" id="ARBA00004141"/>
    </source>
</evidence>
<feature type="transmembrane region" description="Helical" evidence="5">
    <location>
        <begin position="260"/>
        <end position="281"/>
    </location>
</feature>
<comment type="caution">
    <text evidence="7">The sequence shown here is derived from an EMBL/GenBank/DDBJ whole genome shotgun (WGS) entry which is preliminary data.</text>
</comment>
<accession>A0A1J4KUM0</accession>
<keyword evidence="8" id="KW-1185">Reference proteome</keyword>
<dbReference type="VEuPathDB" id="TrichDB:TRFO_14630"/>
<feature type="transmembrane region" description="Helical" evidence="5">
    <location>
        <begin position="370"/>
        <end position="392"/>
    </location>
</feature>
<dbReference type="Proteomes" id="UP000179807">
    <property type="component" value="Unassembled WGS sequence"/>
</dbReference>
<evidence type="ECO:0000313" key="8">
    <source>
        <dbReference type="Proteomes" id="UP000179807"/>
    </source>
</evidence>
<evidence type="ECO:0000256" key="5">
    <source>
        <dbReference type="SAM" id="Phobius"/>
    </source>
</evidence>
<keyword evidence="2 5" id="KW-0812">Transmembrane</keyword>
<feature type="transmembrane region" description="Helical" evidence="5">
    <location>
        <begin position="39"/>
        <end position="59"/>
    </location>
</feature>
<feature type="transmembrane region" description="Helical" evidence="5">
    <location>
        <begin position="227"/>
        <end position="248"/>
    </location>
</feature>
<dbReference type="GO" id="GO:0016020">
    <property type="term" value="C:membrane"/>
    <property type="evidence" value="ECO:0007669"/>
    <property type="project" value="UniProtKB-SubCell"/>
</dbReference>
<feature type="domain" description="Wntless-like transmembrane" evidence="6">
    <location>
        <begin position="194"/>
        <end position="425"/>
    </location>
</feature>
<organism evidence="7 8">
    <name type="scientific">Tritrichomonas foetus</name>
    <dbReference type="NCBI Taxonomy" id="1144522"/>
    <lineage>
        <taxon>Eukaryota</taxon>
        <taxon>Metamonada</taxon>
        <taxon>Parabasalia</taxon>
        <taxon>Tritrichomonadida</taxon>
        <taxon>Tritrichomonadidae</taxon>
        <taxon>Tritrichomonas</taxon>
    </lineage>
</organism>
<dbReference type="OrthoDB" id="28186at2759"/>
<evidence type="ECO:0000256" key="4">
    <source>
        <dbReference type="ARBA" id="ARBA00023136"/>
    </source>
</evidence>
<dbReference type="InterPro" id="IPR047843">
    <property type="entry name" value="WLS-like_TM"/>
</dbReference>
<reference evidence="7" key="1">
    <citation type="submission" date="2016-10" db="EMBL/GenBank/DDBJ databases">
        <authorList>
            <person name="Benchimol M."/>
            <person name="Almeida L.G."/>
            <person name="Vasconcelos A.T."/>
            <person name="Perreira-Neves A."/>
            <person name="Rosa I.A."/>
            <person name="Tasca T."/>
            <person name="Bogo M.R."/>
            <person name="de Souza W."/>
        </authorList>
    </citation>
    <scope>NUCLEOTIDE SEQUENCE [LARGE SCALE GENOMIC DNA]</scope>
    <source>
        <strain evidence="7">K</strain>
    </source>
</reference>
<dbReference type="GO" id="GO:0015643">
    <property type="term" value="F:toxic substance binding"/>
    <property type="evidence" value="ECO:0007669"/>
    <property type="project" value="InterPro"/>
</dbReference>
<dbReference type="PANTHER" id="PTHR31918">
    <property type="entry name" value="TRANSMEMBRANE PROTEIN 181"/>
    <property type="match status" value="1"/>
</dbReference>
<sequence>MNLTDDYSSDRFLIDLQIEESLSRETLMSIDSSNRREDCITLTFCFLLLFFTSIVGFYGPPVQRSFKILYRFLQNENTASFPFHGLNQLNHFVQLKLSFLRINTTESISNTIILNSTVTLYQKNTVFSIEKFEKEEFPLYFEKGDNLSRPEIVFTDRLIKYDSTMVNVQFLSKTHQFIGCFAIWTFGDPEQPIIQMWFRGIYSIACLVSLFLFLMRLKKTPFKIWHLEQKLTAFLLLLAFFADDPFYFMQTLEVTKAGVFYDVISSALFRTYLQFFVLALFDSLRYKNRKIDSCFFAPKLLFFIFFALIEILHGFIDDSQTTLIMFMVPSIVRHIVSILQRILGIIYLIWMIIAIIRAGTFIDITEKYKFSVYSSVSIMSISVVMIVDLIILPYKLLQNTSLSFVLNFTAQNLFVLLMAIFHWPYETLMDQQYHDTSQGVTENDFFMNVDD</sequence>
<feature type="transmembrane region" description="Helical" evidence="5">
    <location>
        <begin position="196"/>
        <end position="215"/>
    </location>
</feature>
<dbReference type="AlphaFoldDB" id="A0A1J4KUM0"/>
<protein>
    <recommendedName>
        <fullName evidence="6">Wntless-like transmembrane domain-containing protein</fullName>
    </recommendedName>
</protein>
<dbReference type="InterPro" id="IPR040416">
    <property type="entry name" value="TMEM181"/>
</dbReference>
<dbReference type="PANTHER" id="PTHR31918:SF1">
    <property type="entry name" value="TRANSMEMBRANE PROTEIN 181"/>
    <property type="match status" value="1"/>
</dbReference>
<keyword evidence="3 5" id="KW-1133">Transmembrane helix</keyword>
<feature type="transmembrane region" description="Helical" evidence="5">
    <location>
        <begin position="404"/>
        <end position="425"/>
    </location>
</feature>
<keyword evidence="4 5" id="KW-0472">Membrane</keyword>
<dbReference type="RefSeq" id="XP_068368103.1">
    <property type="nucleotide sequence ID" value="XM_068497927.1"/>
</dbReference>
<dbReference type="Pfam" id="PF06664">
    <property type="entry name" value="WLS-like_TM"/>
    <property type="match status" value="1"/>
</dbReference>
<name>A0A1J4KUM0_9EUKA</name>
<evidence type="ECO:0000256" key="2">
    <source>
        <dbReference type="ARBA" id="ARBA00022692"/>
    </source>
</evidence>
<gene>
    <name evidence="7" type="ORF">TRFO_14630</name>
</gene>
<proteinExistence type="predicted"/>
<evidence type="ECO:0000259" key="6">
    <source>
        <dbReference type="Pfam" id="PF06664"/>
    </source>
</evidence>
<evidence type="ECO:0000313" key="7">
    <source>
        <dbReference type="EMBL" id="OHT14967.1"/>
    </source>
</evidence>
<evidence type="ECO:0000256" key="3">
    <source>
        <dbReference type="ARBA" id="ARBA00022989"/>
    </source>
</evidence>
<feature type="transmembrane region" description="Helical" evidence="5">
    <location>
        <begin position="346"/>
        <end position="364"/>
    </location>
</feature>